<evidence type="ECO:0000313" key="7">
    <source>
        <dbReference type="Proteomes" id="UP001242480"/>
    </source>
</evidence>
<dbReference type="Gene3D" id="6.20.330.10">
    <property type="match status" value="1"/>
</dbReference>
<dbReference type="Proteomes" id="UP001242480">
    <property type="component" value="Unassembled WGS sequence"/>
</dbReference>
<evidence type="ECO:0000256" key="1">
    <source>
        <dbReference type="ARBA" id="ARBA00008683"/>
    </source>
</evidence>
<comment type="similarity">
    <text evidence="1">Belongs to the peptidase S49 family.</text>
</comment>
<dbReference type="InterPro" id="IPR029045">
    <property type="entry name" value="ClpP/crotonase-like_dom_sf"/>
</dbReference>
<evidence type="ECO:0000256" key="4">
    <source>
        <dbReference type="ARBA" id="ARBA00022825"/>
    </source>
</evidence>
<dbReference type="Gene3D" id="3.90.226.10">
    <property type="entry name" value="2-enoyl-CoA Hydratase, Chain A, domain 1"/>
    <property type="match status" value="1"/>
</dbReference>
<name>A0ABU0JEV4_9HYPH</name>
<dbReference type="PANTHER" id="PTHR33209">
    <property type="entry name" value="PROTEASE 4"/>
    <property type="match status" value="1"/>
</dbReference>
<dbReference type="EMBL" id="JAUSVX010000013">
    <property type="protein sequence ID" value="MDQ0472808.1"/>
    <property type="molecule type" value="Genomic_DNA"/>
</dbReference>
<dbReference type="InterPro" id="IPR033855">
    <property type="entry name" value="Protein_C"/>
</dbReference>
<accession>A0ABU0JEV4</accession>
<dbReference type="PANTHER" id="PTHR33209:SF1">
    <property type="entry name" value="PEPTIDASE S49 DOMAIN-CONTAINING PROTEIN"/>
    <property type="match status" value="1"/>
</dbReference>
<organism evidence="6 7">
    <name type="scientific">Labrys wisconsinensis</name>
    <dbReference type="NCBI Taxonomy" id="425677"/>
    <lineage>
        <taxon>Bacteria</taxon>
        <taxon>Pseudomonadati</taxon>
        <taxon>Pseudomonadota</taxon>
        <taxon>Alphaproteobacteria</taxon>
        <taxon>Hyphomicrobiales</taxon>
        <taxon>Xanthobacteraceae</taxon>
        <taxon>Labrys</taxon>
    </lineage>
</organism>
<keyword evidence="3" id="KW-0378">Hydrolase</keyword>
<evidence type="ECO:0000313" key="6">
    <source>
        <dbReference type="EMBL" id="MDQ0472808.1"/>
    </source>
</evidence>
<evidence type="ECO:0000259" key="5">
    <source>
        <dbReference type="Pfam" id="PF01343"/>
    </source>
</evidence>
<keyword evidence="7" id="KW-1185">Reference proteome</keyword>
<dbReference type="GO" id="GO:0008233">
    <property type="term" value="F:peptidase activity"/>
    <property type="evidence" value="ECO:0007669"/>
    <property type="project" value="UniProtKB-KW"/>
</dbReference>
<keyword evidence="4" id="KW-0720">Serine protease</keyword>
<reference evidence="6 7" key="1">
    <citation type="submission" date="2023-07" db="EMBL/GenBank/DDBJ databases">
        <title>Genomic Encyclopedia of Type Strains, Phase IV (KMG-IV): sequencing the most valuable type-strain genomes for metagenomic binning, comparative biology and taxonomic classification.</title>
        <authorList>
            <person name="Goeker M."/>
        </authorList>
    </citation>
    <scope>NUCLEOTIDE SEQUENCE [LARGE SCALE GENOMIC DNA]</scope>
    <source>
        <strain evidence="6 7">DSM 19619</strain>
    </source>
</reference>
<dbReference type="CDD" id="cd07022">
    <property type="entry name" value="S49_Sppa_36K_type"/>
    <property type="match status" value="1"/>
</dbReference>
<proteinExistence type="inferred from homology"/>
<dbReference type="Pfam" id="PF01343">
    <property type="entry name" value="Peptidase_S49"/>
    <property type="match status" value="1"/>
</dbReference>
<keyword evidence="2 6" id="KW-0645">Protease</keyword>
<comment type="caution">
    <text evidence="6">The sequence shown here is derived from an EMBL/GenBank/DDBJ whole genome shotgun (WGS) entry which is preliminary data.</text>
</comment>
<feature type="domain" description="Peptidase S49" evidence="5">
    <location>
        <begin position="154"/>
        <end position="299"/>
    </location>
</feature>
<evidence type="ECO:0000256" key="2">
    <source>
        <dbReference type="ARBA" id="ARBA00022670"/>
    </source>
</evidence>
<dbReference type="InterPro" id="IPR002142">
    <property type="entry name" value="Peptidase_S49"/>
</dbReference>
<gene>
    <name evidence="6" type="ORF">QO011_005838</name>
</gene>
<protein>
    <submittedName>
        <fullName evidence="6">ClpP class serine protease</fullName>
    </submittedName>
</protein>
<dbReference type="SUPFAM" id="SSF52096">
    <property type="entry name" value="ClpP/crotonase"/>
    <property type="match status" value="1"/>
</dbReference>
<dbReference type="GO" id="GO:0006508">
    <property type="term" value="P:proteolysis"/>
    <property type="evidence" value="ECO:0007669"/>
    <property type="project" value="UniProtKB-KW"/>
</dbReference>
<sequence length="305" mass="31536">MTILRPEIAARLFDTPLMVDARKASAIAAALGGRIVEGGVMVLGAEAIEHIAFSGGRPSAGRVGDRLGRAYDREGLAPFDLVDGVAVIPVEGTLVHKGAYVGSYSGRTSYQGLQSQIVRAARSDAVKGVAFEVDSFGGEVAGAFETADMIAGLSKLKPTIAILTDHALSAGYLLAAPARQVVLPETGRAGSIGVITLHADYSERLAKDGVRVTILAAGAHKADGNPFEPLPDAVAGRIRAELESMRQTFAGAVGRYRGARLDRGRALATEAQDYRGSEAVAVGLADAVGPANDAFAAFVKAVNRG</sequence>
<evidence type="ECO:0000256" key="3">
    <source>
        <dbReference type="ARBA" id="ARBA00022801"/>
    </source>
</evidence>
<dbReference type="RefSeq" id="WP_307280154.1">
    <property type="nucleotide sequence ID" value="NZ_JAUSVX010000013.1"/>
</dbReference>